<feature type="compositionally biased region" description="Basic residues" evidence="1">
    <location>
        <begin position="76"/>
        <end position="85"/>
    </location>
</feature>
<reference evidence="2 3" key="1">
    <citation type="journal article" date="2019" name="Commun. Biol.">
        <title>The bagworm genome reveals a unique fibroin gene that provides high tensile strength.</title>
        <authorList>
            <person name="Kono N."/>
            <person name="Nakamura H."/>
            <person name="Ohtoshi R."/>
            <person name="Tomita M."/>
            <person name="Numata K."/>
            <person name="Arakawa K."/>
        </authorList>
    </citation>
    <scope>NUCLEOTIDE SEQUENCE [LARGE SCALE GENOMIC DNA]</scope>
</reference>
<gene>
    <name evidence="2" type="ORF">EVAR_37185_1</name>
</gene>
<evidence type="ECO:0000256" key="1">
    <source>
        <dbReference type="SAM" id="MobiDB-lite"/>
    </source>
</evidence>
<proteinExistence type="predicted"/>
<dbReference type="Proteomes" id="UP000299102">
    <property type="component" value="Unassembled WGS sequence"/>
</dbReference>
<feature type="region of interest" description="Disordered" evidence="1">
    <location>
        <begin position="148"/>
        <end position="185"/>
    </location>
</feature>
<protein>
    <submittedName>
        <fullName evidence="2">Uncharacterized protein</fullName>
    </submittedName>
</protein>
<comment type="caution">
    <text evidence="2">The sequence shown here is derived from an EMBL/GenBank/DDBJ whole genome shotgun (WGS) entry which is preliminary data.</text>
</comment>
<dbReference type="AlphaFoldDB" id="A0A4C1WLL0"/>
<evidence type="ECO:0000313" key="3">
    <source>
        <dbReference type="Proteomes" id="UP000299102"/>
    </source>
</evidence>
<keyword evidence="3" id="KW-1185">Reference proteome</keyword>
<sequence length="185" mass="20421">MALQKFKNAPKLQLPSLSLDRVRCKAEERSCRTLSCIMSRRRLYRIKNAAVQNEMDTPAASRAHLARPPRPPPAALRRRLRRHKPTSSIGGRLFSRDIARRPAAPRGSLSTVHSTLILYSGARAAPRLTSRQIFRVLLLPPMSLRGLSRGARPMQPPASPAAAAAPRERRDATSQPALDDDAPSV</sequence>
<dbReference type="EMBL" id="BGZK01000572">
    <property type="protein sequence ID" value="GBP51027.1"/>
    <property type="molecule type" value="Genomic_DNA"/>
</dbReference>
<feature type="region of interest" description="Disordered" evidence="1">
    <location>
        <begin position="57"/>
        <end position="90"/>
    </location>
</feature>
<name>A0A4C1WLL0_EUMVA</name>
<accession>A0A4C1WLL0</accession>
<organism evidence="2 3">
    <name type="scientific">Eumeta variegata</name>
    <name type="common">Bagworm moth</name>
    <name type="synonym">Eumeta japonica</name>
    <dbReference type="NCBI Taxonomy" id="151549"/>
    <lineage>
        <taxon>Eukaryota</taxon>
        <taxon>Metazoa</taxon>
        <taxon>Ecdysozoa</taxon>
        <taxon>Arthropoda</taxon>
        <taxon>Hexapoda</taxon>
        <taxon>Insecta</taxon>
        <taxon>Pterygota</taxon>
        <taxon>Neoptera</taxon>
        <taxon>Endopterygota</taxon>
        <taxon>Lepidoptera</taxon>
        <taxon>Glossata</taxon>
        <taxon>Ditrysia</taxon>
        <taxon>Tineoidea</taxon>
        <taxon>Psychidae</taxon>
        <taxon>Oiketicinae</taxon>
        <taxon>Eumeta</taxon>
    </lineage>
</organism>
<evidence type="ECO:0000313" key="2">
    <source>
        <dbReference type="EMBL" id="GBP51027.1"/>
    </source>
</evidence>